<keyword evidence="1" id="KW-0808">Transferase</keyword>
<evidence type="ECO:0008006" key="7">
    <source>
        <dbReference type="Google" id="ProtNLM"/>
    </source>
</evidence>
<dbReference type="EMBL" id="CAUYUJ010020094">
    <property type="protein sequence ID" value="CAK0895840.1"/>
    <property type="molecule type" value="Genomic_DNA"/>
</dbReference>
<evidence type="ECO:0000313" key="6">
    <source>
        <dbReference type="Proteomes" id="UP001189429"/>
    </source>
</evidence>
<dbReference type="Gene3D" id="3.40.50.11340">
    <property type="match status" value="1"/>
</dbReference>
<evidence type="ECO:0000313" key="5">
    <source>
        <dbReference type="EMBL" id="CAK0895840.1"/>
    </source>
</evidence>
<comment type="caution">
    <text evidence="5">The sequence shown here is derived from an EMBL/GenBank/DDBJ whole genome shotgun (WGS) entry which is preliminary data.</text>
</comment>
<dbReference type="Gene3D" id="3.40.50.11350">
    <property type="match status" value="1"/>
</dbReference>
<evidence type="ECO:0000256" key="1">
    <source>
        <dbReference type="ARBA" id="ARBA00022679"/>
    </source>
</evidence>
<reference evidence="5" key="1">
    <citation type="submission" date="2023-10" db="EMBL/GenBank/DDBJ databases">
        <authorList>
            <person name="Chen Y."/>
            <person name="Shah S."/>
            <person name="Dougan E. K."/>
            <person name="Thang M."/>
            <person name="Chan C."/>
        </authorList>
    </citation>
    <scope>NUCLEOTIDE SEQUENCE [LARGE SCALE GENOMIC DNA]</scope>
</reference>
<protein>
    <recommendedName>
        <fullName evidence="7">Peptide-O-fucosyltransferase</fullName>
    </recommendedName>
</protein>
<proteinExistence type="predicted"/>
<accession>A0ABN9XCD8</accession>
<feature type="compositionally biased region" description="Pro residues" evidence="4">
    <location>
        <begin position="14"/>
        <end position="24"/>
    </location>
</feature>
<evidence type="ECO:0000256" key="3">
    <source>
        <dbReference type="ARBA" id="ARBA00023277"/>
    </source>
</evidence>
<keyword evidence="6" id="KW-1185">Reference proteome</keyword>
<evidence type="ECO:0000256" key="2">
    <source>
        <dbReference type="ARBA" id="ARBA00023253"/>
    </source>
</evidence>
<dbReference type="Proteomes" id="UP001189429">
    <property type="component" value="Unassembled WGS sequence"/>
</dbReference>
<evidence type="ECO:0000256" key="4">
    <source>
        <dbReference type="SAM" id="MobiDB-lite"/>
    </source>
</evidence>
<organism evidence="5 6">
    <name type="scientific">Prorocentrum cordatum</name>
    <dbReference type="NCBI Taxonomy" id="2364126"/>
    <lineage>
        <taxon>Eukaryota</taxon>
        <taxon>Sar</taxon>
        <taxon>Alveolata</taxon>
        <taxon>Dinophyceae</taxon>
        <taxon>Prorocentrales</taxon>
        <taxon>Prorocentraceae</taxon>
        <taxon>Prorocentrum</taxon>
    </lineage>
</organism>
<keyword evidence="2" id="KW-0294">Fucose metabolism</keyword>
<gene>
    <name evidence="5" type="ORF">PCOR1329_LOCUS74459</name>
</gene>
<feature type="non-terminal residue" evidence="5">
    <location>
        <position position="1"/>
    </location>
</feature>
<keyword evidence="3" id="KW-0119">Carbohydrate metabolism</keyword>
<dbReference type="PANTHER" id="PTHR31469">
    <property type="entry name" value="OS07G0633600 PROTEIN"/>
    <property type="match status" value="1"/>
</dbReference>
<sequence>RSSYRTRDLLPLPDLNPLPAPPRRSPALRAEARRPMGGGAGARAAARAALLLLLSAARGARALASSPAGLGGRGRSRTLTSRLADGDVRIVMSDDQDKVAQAMQPWLKSGGSQVPLVNERYLTFESDSGGFNNIRMAFEFFVDVARTSSRTLVLPPHEALYLIDWGPMNAASLTDKVWRAANTTTAYEDLWDVDDLRKKIPVLRAQEFYDKVLRPGGAPEAANPKRQTNAQPDYSPWKYWLQQHTVVARGNCNLVRHLAESSSAKVVHIPARIWDSSGKTDGFEQRFLFCRSFGSAGTGLAGQVWGGKERPIEANEPPQWQTELHYQRHLYAIASGPIAQMGVRNYTALHLRRNDFQFEQAPDSPGSVLEKILETLRPKEVVYVASDEIDPRWWSSMRSALKAHGHELVTFADVKPQLLGRGLNEKFSGMVEMIICSGARSFWGSRESTFTEGIQLLRDGLKRHWGGPEEEFGTLIQYAFLHLSGRDDSSASPL</sequence>
<name>A0ABN9XCD8_9DINO</name>
<dbReference type="InterPro" id="IPR019378">
    <property type="entry name" value="GDP-Fuc_O-FucTrfase"/>
</dbReference>
<feature type="region of interest" description="Disordered" evidence="4">
    <location>
        <begin position="1"/>
        <end position="26"/>
    </location>
</feature>
<dbReference type="Pfam" id="PF10250">
    <property type="entry name" value="O-FucT"/>
    <property type="match status" value="1"/>
</dbReference>
<dbReference type="CDD" id="cd11296">
    <property type="entry name" value="O-FucT_like"/>
    <property type="match status" value="1"/>
</dbReference>
<dbReference type="PANTHER" id="PTHR31469:SF8">
    <property type="entry name" value="OS07G0641000 PROTEIN"/>
    <property type="match status" value="1"/>
</dbReference>